<keyword evidence="6" id="KW-0472">Membrane</keyword>
<dbReference type="Pfam" id="PF01553">
    <property type="entry name" value="Acyltransferase"/>
    <property type="match status" value="1"/>
</dbReference>
<dbReference type="OrthoDB" id="202234at2759"/>
<protein>
    <recommendedName>
        <fullName evidence="4">1-acyl-sn-glycerol-3-phosphate acyltransferase</fullName>
        <ecNumber evidence="4">2.3.1.51</ecNumber>
    </recommendedName>
</protein>
<sequence>MSAILTYLLYFLLSYLLLTLTLYLFSYIGSTTAGFFARLLASYLALIAITSYGVFASIFLQLVGFGRSSQWAVGRGFAWAMGWAVGVRFTLEGKEILKGTRPAVFVGNHQSELDVLMLGTIFPQNCAVTAKKSLKRIPFLGWFMSLSGTVFIDRTNRRTAVAAFDGAAAEMRKHRQSVFIFPEGTRSYFEKPDLLPFKKGAFHLAIQAKVPIVPVVVANYSHVMSVKRWIFRSGVIPVKVLSPIPTSHLTADDVEDLARDTHDVMLKELLKLTDKARMEAGVERETASADGGDTAKASGVDAGRGRRM</sequence>
<dbReference type="NCBIfam" id="TIGR00530">
    <property type="entry name" value="AGP_acyltrn"/>
    <property type="match status" value="1"/>
</dbReference>
<gene>
    <name evidence="8" type="ORF">FGG08_000963</name>
</gene>
<dbReference type="GO" id="GO:0003841">
    <property type="term" value="F:1-acylglycerol-3-phosphate O-acyltransferase activity"/>
    <property type="evidence" value="ECO:0007669"/>
    <property type="project" value="UniProtKB-UniRule"/>
</dbReference>
<evidence type="ECO:0000259" key="7">
    <source>
        <dbReference type="SMART" id="SM00563"/>
    </source>
</evidence>
<dbReference type="SUPFAM" id="SSF69593">
    <property type="entry name" value="Glycerol-3-phosphate (1)-acyltransferase"/>
    <property type="match status" value="1"/>
</dbReference>
<evidence type="ECO:0000256" key="2">
    <source>
        <dbReference type="ARBA" id="ARBA00022679"/>
    </source>
</evidence>
<dbReference type="Proteomes" id="UP000698800">
    <property type="component" value="Unassembled WGS sequence"/>
</dbReference>
<reference evidence="8" key="1">
    <citation type="submission" date="2021-03" db="EMBL/GenBank/DDBJ databases">
        <title>Comparative genomics and phylogenomic investigation of the class Geoglossomycetes provide insights into ecological specialization and systematics.</title>
        <authorList>
            <person name="Melie T."/>
            <person name="Pirro S."/>
            <person name="Miller A.N."/>
            <person name="Quandt A."/>
        </authorList>
    </citation>
    <scope>NUCLEOTIDE SEQUENCE</scope>
    <source>
        <strain evidence="8">GBOQ0MN5Z8</strain>
    </source>
</reference>
<keyword evidence="4" id="KW-1208">Phospholipid metabolism</keyword>
<keyword evidence="9" id="KW-1185">Reference proteome</keyword>
<accession>A0A9P8IHH1</accession>
<feature type="transmembrane region" description="Helical" evidence="6">
    <location>
        <begin position="40"/>
        <end position="60"/>
    </location>
</feature>
<organism evidence="8 9">
    <name type="scientific">Glutinoglossum americanum</name>
    <dbReference type="NCBI Taxonomy" id="1670608"/>
    <lineage>
        <taxon>Eukaryota</taxon>
        <taxon>Fungi</taxon>
        <taxon>Dikarya</taxon>
        <taxon>Ascomycota</taxon>
        <taxon>Pezizomycotina</taxon>
        <taxon>Geoglossomycetes</taxon>
        <taxon>Geoglossales</taxon>
        <taxon>Geoglossaceae</taxon>
        <taxon>Glutinoglossum</taxon>
    </lineage>
</organism>
<name>A0A9P8IHH1_9PEZI</name>
<feature type="region of interest" description="Disordered" evidence="5">
    <location>
        <begin position="281"/>
        <end position="308"/>
    </location>
</feature>
<comment type="catalytic activity">
    <reaction evidence="4">
        <text>a 1-acyl-sn-glycero-3-phosphate + an acyl-CoA = a 1,2-diacyl-sn-glycero-3-phosphate + CoA</text>
        <dbReference type="Rhea" id="RHEA:19709"/>
        <dbReference type="ChEBI" id="CHEBI:57287"/>
        <dbReference type="ChEBI" id="CHEBI:57970"/>
        <dbReference type="ChEBI" id="CHEBI:58342"/>
        <dbReference type="ChEBI" id="CHEBI:58608"/>
        <dbReference type="EC" id="2.3.1.51"/>
    </reaction>
</comment>
<keyword evidence="4" id="KW-0594">Phospholipid biosynthesis</keyword>
<dbReference type="EC" id="2.3.1.51" evidence="4"/>
<dbReference type="SMART" id="SM00563">
    <property type="entry name" value="PlsC"/>
    <property type="match status" value="1"/>
</dbReference>
<dbReference type="GO" id="GO:0016020">
    <property type="term" value="C:membrane"/>
    <property type="evidence" value="ECO:0007669"/>
    <property type="project" value="InterPro"/>
</dbReference>
<dbReference type="GO" id="GO:0005783">
    <property type="term" value="C:endoplasmic reticulum"/>
    <property type="evidence" value="ECO:0007669"/>
    <property type="project" value="TreeGrafter"/>
</dbReference>
<comment type="domain">
    <text evidence="4">The HXXXXD motif is essential for acyltransferase activity and may constitute the binding site for the phosphate moiety of the glycerol-3-phosphate.</text>
</comment>
<evidence type="ECO:0000256" key="1">
    <source>
        <dbReference type="ARBA" id="ARBA00008655"/>
    </source>
</evidence>
<dbReference type="CDD" id="cd07989">
    <property type="entry name" value="LPLAT_AGPAT-like"/>
    <property type="match status" value="1"/>
</dbReference>
<feature type="transmembrane region" description="Helical" evidence="6">
    <location>
        <begin position="7"/>
        <end position="28"/>
    </location>
</feature>
<dbReference type="PANTHER" id="PTHR10434">
    <property type="entry name" value="1-ACYL-SN-GLYCEROL-3-PHOSPHATE ACYLTRANSFERASE"/>
    <property type="match status" value="1"/>
</dbReference>
<comment type="caution">
    <text evidence="8">The sequence shown here is derived from an EMBL/GenBank/DDBJ whole genome shotgun (WGS) entry which is preliminary data.</text>
</comment>
<keyword evidence="4" id="KW-0443">Lipid metabolism</keyword>
<keyword evidence="6" id="KW-0812">Transmembrane</keyword>
<keyword evidence="2 4" id="KW-0808">Transferase</keyword>
<dbReference type="AlphaFoldDB" id="A0A9P8IHH1"/>
<evidence type="ECO:0000256" key="4">
    <source>
        <dbReference type="RuleBase" id="RU361267"/>
    </source>
</evidence>
<keyword evidence="4" id="KW-0444">Lipid biosynthesis</keyword>
<dbReference type="InterPro" id="IPR004552">
    <property type="entry name" value="AGP_acyltrans"/>
</dbReference>
<dbReference type="EMBL" id="JAGHQL010000012">
    <property type="protein sequence ID" value="KAH0544883.1"/>
    <property type="molecule type" value="Genomic_DNA"/>
</dbReference>
<evidence type="ECO:0000313" key="8">
    <source>
        <dbReference type="EMBL" id="KAH0544883.1"/>
    </source>
</evidence>
<keyword evidence="3 4" id="KW-0012">Acyltransferase</keyword>
<evidence type="ECO:0000256" key="3">
    <source>
        <dbReference type="ARBA" id="ARBA00023315"/>
    </source>
</evidence>
<dbReference type="GO" id="GO:0006654">
    <property type="term" value="P:phosphatidic acid biosynthetic process"/>
    <property type="evidence" value="ECO:0007669"/>
    <property type="project" value="TreeGrafter"/>
</dbReference>
<evidence type="ECO:0000313" key="9">
    <source>
        <dbReference type="Proteomes" id="UP000698800"/>
    </source>
</evidence>
<proteinExistence type="inferred from homology"/>
<feature type="domain" description="Phospholipid/glycerol acyltransferase" evidence="7">
    <location>
        <begin position="103"/>
        <end position="220"/>
    </location>
</feature>
<keyword evidence="6" id="KW-1133">Transmembrane helix</keyword>
<dbReference type="InterPro" id="IPR002123">
    <property type="entry name" value="Plipid/glycerol_acylTrfase"/>
</dbReference>
<comment type="similarity">
    <text evidence="1 4">Belongs to the 1-acyl-sn-glycerol-3-phosphate acyltransferase family.</text>
</comment>
<dbReference type="PANTHER" id="PTHR10434:SF11">
    <property type="entry name" value="1-ACYL-SN-GLYCEROL-3-PHOSPHATE ACYLTRANSFERASE"/>
    <property type="match status" value="1"/>
</dbReference>
<evidence type="ECO:0000256" key="5">
    <source>
        <dbReference type="SAM" id="MobiDB-lite"/>
    </source>
</evidence>
<evidence type="ECO:0000256" key="6">
    <source>
        <dbReference type="SAM" id="Phobius"/>
    </source>
</evidence>